<dbReference type="PANTHER" id="PTHR39186:SF1">
    <property type="entry name" value="DUF2071 DOMAIN-CONTAINING PROTEIN"/>
    <property type="match status" value="1"/>
</dbReference>
<protein>
    <submittedName>
        <fullName evidence="1">DUF2071 domain-containing protein</fullName>
    </submittedName>
</protein>
<dbReference type="Pfam" id="PF09844">
    <property type="entry name" value="DUF2071"/>
    <property type="match status" value="1"/>
</dbReference>
<dbReference type="AlphaFoldDB" id="A0A372LHB7"/>
<organism evidence="1 2">
    <name type="scientific">Peribacillus glennii</name>
    <dbReference type="NCBI Taxonomy" id="2303991"/>
    <lineage>
        <taxon>Bacteria</taxon>
        <taxon>Bacillati</taxon>
        <taxon>Bacillota</taxon>
        <taxon>Bacilli</taxon>
        <taxon>Bacillales</taxon>
        <taxon>Bacillaceae</taxon>
        <taxon>Peribacillus</taxon>
    </lineage>
</organism>
<keyword evidence="2" id="KW-1185">Reference proteome</keyword>
<dbReference type="RefSeq" id="WP_117321517.1">
    <property type="nucleotide sequence ID" value="NZ_QVTD01000003.1"/>
</dbReference>
<sequence length="247" mass="28732">MYKEFWEIDHRPYPLPGAPWVMTQVWRDLLFMHYPLAPESVGKYLPGELMLDTFEHKAWVSIIPLRITNMRMRGIPPIPFLHSYLELNVRTYVIHDGIPGIYFFSLDADHPLAVAGASAGTGLPYKRAKMLFHEEGETIKFKSERMTGRGNRESLDVAYSAGKTLYEAEPGSLDHWLMERYCMYSFHGGNMLRGDIHHDKWKVRKATADISYNRMAPYLLSEVSNTPPILHYSSRRRFFFYPLVKVL</sequence>
<reference evidence="1 2" key="1">
    <citation type="submission" date="2018-08" db="EMBL/GenBank/DDBJ databases">
        <title>Bacillus chawlae sp. nov., Bacillus glennii sp. nov., and Bacillus saganii sp. nov. Isolated from the Vehicle Assembly Building at Kennedy Space Center where the Viking Spacecraft were Assembled.</title>
        <authorList>
            <person name="Seuylemezian A."/>
            <person name="Vaishampayan P."/>
        </authorList>
    </citation>
    <scope>NUCLEOTIDE SEQUENCE [LARGE SCALE GENOMIC DNA]</scope>
    <source>
        <strain evidence="1 2">V44-8</strain>
    </source>
</reference>
<name>A0A372LHB7_9BACI</name>
<dbReference type="InterPro" id="IPR023375">
    <property type="entry name" value="ADC_dom_sf"/>
</dbReference>
<proteinExistence type="predicted"/>
<dbReference type="EMBL" id="QVTD01000003">
    <property type="protein sequence ID" value="RFU65342.1"/>
    <property type="molecule type" value="Genomic_DNA"/>
</dbReference>
<evidence type="ECO:0000313" key="2">
    <source>
        <dbReference type="Proteomes" id="UP000262939"/>
    </source>
</evidence>
<dbReference type="PANTHER" id="PTHR39186">
    <property type="entry name" value="DUF2071 FAMILY PROTEIN"/>
    <property type="match status" value="1"/>
</dbReference>
<comment type="caution">
    <text evidence="1">The sequence shown here is derived from an EMBL/GenBank/DDBJ whole genome shotgun (WGS) entry which is preliminary data.</text>
</comment>
<gene>
    <name evidence="1" type="ORF">D0466_05440</name>
</gene>
<dbReference type="OrthoDB" id="150993at2"/>
<dbReference type="Gene3D" id="2.40.400.10">
    <property type="entry name" value="Acetoacetate decarboxylase-like"/>
    <property type="match status" value="1"/>
</dbReference>
<evidence type="ECO:0000313" key="1">
    <source>
        <dbReference type="EMBL" id="RFU65342.1"/>
    </source>
</evidence>
<dbReference type="InterPro" id="IPR018644">
    <property type="entry name" value="DUF2071"/>
</dbReference>
<dbReference type="Proteomes" id="UP000262939">
    <property type="component" value="Unassembled WGS sequence"/>
</dbReference>
<accession>A0A372LHB7</accession>
<dbReference type="SUPFAM" id="SSF160104">
    <property type="entry name" value="Acetoacetate decarboxylase-like"/>
    <property type="match status" value="1"/>
</dbReference>